<dbReference type="AlphaFoldDB" id="A0A834U184"/>
<accession>A0A834U184</accession>
<keyword evidence="2" id="KW-1185">Reference proteome</keyword>
<sequence length="220" mass="26246">MNSLNALHVYSYEYIMASKSTVSGTMNKDSIKTTMMILLSNVTAVNFMKLKELKAALKNWVLRAKGNKAELAERFKATLKKKRKRRDNDDNDSYGENDEHDLIEIFNDNETMNKQLKMLKTKFVYKVDNYKVHKKLSRKKKRTKERYHEYIYRMIEIVLQANMEKSAVIRYIIDDINNNKINKTVLYSAIIIHELKAKFHIYELMKFNMKRRQYHINTSK</sequence>
<dbReference type="EMBL" id="JACSDZ010000002">
    <property type="protein sequence ID" value="KAF7414102.1"/>
    <property type="molecule type" value="Genomic_DNA"/>
</dbReference>
<protein>
    <recommendedName>
        <fullName evidence="3">SAP domain-containing protein</fullName>
    </recommendedName>
</protein>
<dbReference type="InterPro" id="IPR036361">
    <property type="entry name" value="SAP_dom_sf"/>
</dbReference>
<organism evidence="1 2">
    <name type="scientific">Vespula germanica</name>
    <name type="common">German yellow jacket</name>
    <name type="synonym">Paravespula germanica</name>
    <dbReference type="NCBI Taxonomy" id="30212"/>
    <lineage>
        <taxon>Eukaryota</taxon>
        <taxon>Metazoa</taxon>
        <taxon>Ecdysozoa</taxon>
        <taxon>Arthropoda</taxon>
        <taxon>Hexapoda</taxon>
        <taxon>Insecta</taxon>
        <taxon>Pterygota</taxon>
        <taxon>Neoptera</taxon>
        <taxon>Endopterygota</taxon>
        <taxon>Hymenoptera</taxon>
        <taxon>Apocrita</taxon>
        <taxon>Aculeata</taxon>
        <taxon>Vespoidea</taxon>
        <taxon>Vespidae</taxon>
        <taxon>Vespinae</taxon>
        <taxon>Vespula</taxon>
    </lineage>
</organism>
<name>A0A834U184_VESGE</name>
<dbReference type="Gene3D" id="1.10.720.30">
    <property type="entry name" value="SAP domain"/>
    <property type="match status" value="1"/>
</dbReference>
<dbReference type="Proteomes" id="UP000617340">
    <property type="component" value="Unassembled WGS sequence"/>
</dbReference>
<gene>
    <name evidence="1" type="ORF">HZH68_002591</name>
</gene>
<evidence type="ECO:0000313" key="1">
    <source>
        <dbReference type="EMBL" id="KAF7414102.1"/>
    </source>
</evidence>
<dbReference type="SUPFAM" id="SSF68906">
    <property type="entry name" value="SAP domain"/>
    <property type="match status" value="1"/>
</dbReference>
<evidence type="ECO:0000313" key="2">
    <source>
        <dbReference type="Proteomes" id="UP000617340"/>
    </source>
</evidence>
<proteinExistence type="predicted"/>
<evidence type="ECO:0008006" key="3">
    <source>
        <dbReference type="Google" id="ProtNLM"/>
    </source>
</evidence>
<comment type="caution">
    <text evidence="1">The sequence shown here is derived from an EMBL/GenBank/DDBJ whole genome shotgun (WGS) entry which is preliminary data.</text>
</comment>
<reference evidence="1" key="1">
    <citation type="journal article" date="2020" name="G3 (Bethesda)">
        <title>High-Quality Assemblies for Three Invasive Social Wasps from the &lt;i&gt;Vespula&lt;/i&gt; Genus.</title>
        <authorList>
            <person name="Harrop T.W.R."/>
            <person name="Guhlin J."/>
            <person name="McLaughlin G.M."/>
            <person name="Permina E."/>
            <person name="Stockwell P."/>
            <person name="Gilligan J."/>
            <person name="Le Lec M.F."/>
            <person name="Gruber M.A.M."/>
            <person name="Quinn O."/>
            <person name="Lovegrove M."/>
            <person name="Duncan E.J."/>
            <person name="Remnant E.J."/>
            <person name="Van Eeckhoven J."/>
            <person name="Graham B."/>
            <person name="Knapp R.A."/>
            <person name="Langford K.W."/>
            <person name="Kronenberg Z."/>
            <person name="Press M.O."/>
            <person name="Eacker S.M."/>
            <person name="Wilson-Rankin E.E."/>
            <person name="Purcell J."/>
            <person name="Lester P.J."/>
            <person name="Dearden P.K."/>
        </authorList>
    </citation>
    <scope>NUCLEOTIDE SEQUENCE</scope>
    <source>
        <strain evidence="1">Linc-1</strain>
    </source>
</reference>